<comment type="caution">
    <text evidence="1">The sequence shown here is derived from an EMBL/GenBank/DDBJ whole genome shotgun (WGS) entry which is preliminary data.</text>
</comment>
<dbReference type="EMBL" id="LAZR01013835">
    <property type="protein sequence ID" value="KKM20126.1"/>
    <property type="molecule type" value="Genomic_DNA"/>
</dbReference>
<gene>
    <name evidence="1" type="ORF">LCGC14_1648770</name>
</gene>
<feature type="non-terminal residue" evidence="1">
    <location>
        <position position="38"/>
    </location>
</feature>
<organism evidence="1">
    <name type="scientific">marine sediment metagenome</name>
    <dbReference type="NCBI Taxonomy" id="412755"/>
    <lineage>
        <taxon>unclassified sequences</taxon>
        <taxon>metagenomes</taxon>
        <taxon>ecological metagenomes</taxon>
    </lineage>
</organism>
<reference evidence="1" key="1">
    <citation type="journal article" date="2015" name="Nature">
        <title>Complex archaea that bridge the gap between prokaryotes and eukaryotes.</title>
        <authorList>
            <person name="Spang A."/>
            <person name="Saw J.H."/>
            <person name="Jorgensen S.L."/>
            <person name="Zaremba-Niedzwiedzka K."/>
            <person name="Martijn J."/>
            <person name="Lind A.E."/>
            <person name="van Eijk R."/>
            <person name="Schleper C."/>
            <person name="Guy L."/>
            <person name="Ettema T.J."/>
        </authorList>
    </citation>
    <scope>NUCLEOTIDE SEQUENCE</scope>
</reference>
<sequence length="38" mass="4376">MRPSIIVKGAWAELNAAPLRILTEHLTVLDPKRFFNWA</sequence>
<evidence type="ECO:0000313" key="1">
    <source>
        <dbReference type="EMBL" id="KKM20126.1"/>
    </source>
</evidence>
<protein>
    <submittedName>
        <fullName evidence="1">Uncharacterized protein</fullName>
    </submittedName>
</protein>
<dbReference type="AlphaFoldDB" id="A0A0F9HXF7"/>
<name>A0A0F9HXF7_9ZZZZ</name>
<proteinExistence type="predicted"/>
<accession>A0A0F9HXF7</accession>